<dbReference type="AlphaFoldDB" id="U2YL30"/>
<evidence type="ECO:0000313" key="3">
    <source>
        <dbReference type="EMBL" id="GAD55746.1"/>
    </source>
</evidence>
<dbReference type="STRING" id="1337093.MBELCI_1798"/>
<gene>
    <name evidence="3" type="ORF">MBELCI_1798</name>
</gene>
<keyword evidence="4" id="KW-1185">Reference proteome</keyword>
<feature type="transmembrane region" description="Helical" evidence="1">
    <location>
        <begin position="92"/>
        <end position="110"/>
    </location>
</feature>
<evidence type="ECO:0000259" key="2">
    <source>
        <dbReference type="Pfam" id="PF03779"/>
    </source>
</evidence>
<keyword evidence="1" id="KW-0812">Transmembrane</keyword>
<sequence length="116" mass="12570">MQMTHRHHWQDWIYGVIGVWLIVSPWALGMAGADMWGMVVLGALTMILAAIGLMQADARDWIDYAVAVVAVLVVASPWVLGFTAMAVPSWNAVLFGALLAIAALWTHLLPHEGGHA</sequence>
<feature type="transmembrane region" description="Helical" evidence="1">
    <location>
        <begin position="35"/>
        <end position="54"/>
    </location>
</feature>
<evidence type="ECO:0000256" key="1">
    <source>
        <dbReference type="SAM" id="Phobius"/>
    </source>
</evidence>
<keyword evidence="1" id="KW-1133">Transmembrane helix</keyword>
<accession>U2YL30</accession>
<feature type="transmembrane region" description="Helical" evidence="1">
    <location>
        <begin position="61"/>
        <end position="80"/>
    </location>
</feature>
<name>U2YL30_9RHOB</name>
<dbReference type="Pfam" id="PF03779">
    <property type="entry name" value="SPW"/>
    <property type="match status" value="1"/>
</dbReference>
<dbReference type="Proteomes" id="UP000016566">
    <property type="component" value="Unassembled WGS sequence"/>
</dbReference>
<proteinExistence type="predicted"/>
<evidence type="ECO:0000313" key="4">
    <source>
        <dbReference type="Proteomes" id="UP000016566"/>
    </source>
</evidence>
<feature type="transmembrane region" description="Helical" evidence="1">
    <location>
        <begin position="12"/>
        <end position="29"/>
    </location>
</feature>
<comment type="caution">
    <text evidence="3">The sequence shown here is derived from an EMBL/GenBank/DDBJ whole genome shotgun (WGS) entry which is preliminary data.</text>
</comment>
<keyword evidence="1" id="KW-0472">Membrane</keyword>
<reference evidence="3" key="1">
    <citation type="journal article" date="2013" name="Genome Announc.">
        <title>Draft Genome Sequence of Loktanella cinnabarina LL-001T, Isolated from Deep-Sea Floor Sediment.</title>
        <authorList>
            <person name="Nishi S."/>
            <person name="Tsubouchi T."/>
            <person name="Takaki Y."/>
            <person name="Koyanagi R."/>
            <person name="Satoh N."/>
            <person name="Maruyama T."/>
            <person name="Hatada Y."/>
        </authorList>
    </citation>
    <scope>NUCLEOTIDE SEQUENCE [LARGE SCALE GENOMIC DNA]</scope>
    <source>
        <strain evidence="3">LL-001</strain>
    </source>
</reference>
<organism evidence="3 4">
    <name type="scientific">Limimaricola cinnabarinus LL-001</name>
    <dbReference type="NCBI Taxonomy" id="1337093"/>
    <lineage>
        <taxon>Bacteria</taxon>
        <taxon>Pseudomonadati</taxon>
        <taxon>Pseudomonadota</taxon>
        <taxon>Alphaproteobacteria</taxon>
        <taxon>Rhodobacterales</taxon>
        <taxon>Paracoccaceae</taxon>
        <taxon>Limimaricola</taxon>
    </lineage>
</organism>
<dbReference type="eggNOG" id="ENOG5030M1D">
    <property type="taxonomic scope" value="Bacteria"/>
</dbReference>
<feature type="domain" description="SPW repeat-containing integral membrane" evidence="2">
    <location>
        <begin position="9"/>
        <end position="104"/>
    </location>
</feature>
<dbReference type="EMBL" id="BATB01000020">
    <property type="protein sequence ID" value="GAD55746.1"/>
    <property type="molecule type" value="Genomic_DNA"/>
</dbReference>
<protein>
    <submittedName>
        <fullName evidence="3">Putative membrane protein</fullName>
    </submittedName>
</protein>
<dbReference type="InterPro" id="IPR005530">
    <property type="entry name" value="SPW"/>
</dbReference>